<sequence length="97" mass="10764">DASVMSDPQATDREQQLLAELETLRVTCAELETLGVTRAEVSGRGQARPLQDSSSQTQDERRLLQPESKEQDWECEQGDGERRADEGNLSSDVTGDR</sequence>
<keyword evidence="3" id="KW-1185">Reference proteome</keyword>
<comment type="caution">
    <text evidence="2">The sequence shown here is derived from an EMBL/GenBank/DDBJ whole genome shotgun (WGS) entry which is preliminary data.</text>
</comment>
<evidence type="ECO:0000256" key="1">
    <source>
        <dbReference type="SAM" id="MobiDB-lite"/>
    </source>
</evidence>
<organism evidence="2 3">
    <name type="scientific">Engystomops pustulosus</name>
    <name type="common">Tungara frog</name>
    <name type="synonym">Physalaemus pustulosus</name>
    <dbReference type="NCBI Taxonomy" id="76066"/>
    <lineage>
        <taxon>Eukaryota</taxon>
        <taxon>Metazoa</taxon>
        <taxon>Chordata</taxon>
        <taxon>Craniata</taxon>
        <taxon>Vertebrata</taxon>
        <taxon>Euteleostomi</taxon>
        <taxon>Amphibia</taxon>
        <taxon>Batrachia</taxon>
        <taxon>Anura</taxon>
        <taxon>Neobatrachia</taxon>
        <taxon>Hyloidea</taxon>
        <taxon>Leptodactylidae</taxon>
        <taxon>Leiuperinae</taxon>
        <taxon>Engystomops</taxon>
    </lineage>
</organism>
<name>A0AAV6YRX5_ENGPU</name>
<dbReference type="Proteomes" id="UP000824782">
    <property type="component" value="Unassembled WGS sequence"/>
</dbReference>
<evidence type="ECO:0000313" key="2">
    <source>
        <dbReference type="EMBL" id="KAG8536721.1"/>
    </source>
</evidence>
<gene>
    <name evidence="2" type="ORF">GDO81_025795</name>
</gene>
<feature type="compositionally biased region" description="Polar residues" evidence="1">
    <location>
        <begin position="88"/>
        <end position="97"/>
    </location>
</feature>
<proteinExistence type="predicted"/>
<dbReference type="AlphaFoldDB" id="A0AAV6YRX5"/>
<evidence type="ECO:0000313" key="3">
    <source>
        <dbReference type="Proteomes" id="UP000824782"/>
    </source>
</evidence>
<dbReference type="EMBL" id="WNYA01039099">
    <property type="protein sequence ID" value="KAG8536721.1"/>
    <property type="molecule type" value="Genomic_DNA"/>
</dbReference>
<reference evidence="2" key="1">
    <citation type="thesis" date="2020" institute="ProQuest LLC" country="789 East Eisenhower Parkway, Ann Arbor, MI, USA">
        <title>Comparative Genomics and Chromosome Evolution.</title>
        <authorList>
            <person name="Mudd A.B."/>
        </authorList>
    </citation>
    <scope>NUCLEOTIDE SEQUENCE</scope>
    <source>
        <strain evidence="2">237g6f4</strain>
        <tissue evidence="2">Blood</tissue>
    </source>
</reference>
<feature type="non-terminal residue" evidence="2">
    <location>
        <position position="1"/>
    </location>
</feature>
<protein>
    <submittedName>
        <fullName evidence="2">Uncharacterized protein</fullName>
    </submittedName>
</protein>
<accession>A0AAV6YRX5</accession>
<feature type="region of interest" description="Disordered" evidence="1">
    <location>
        <begin position="38"/>
        <end position="97"/>
    </location>
</feature>
<feature type="compositionally biased region" description="Basic and acidic residues" evidence="1">
    <location>
        <begin position="58"/>
        <end position="72"/>
    </location>
</feature>